<dbReference type="Gene3D" id="3.40.30.10">
    <property type="entry name" value="Glutaredoxin"/>
    <property type="match status" value="1"/>
</dbReference>
<reference evidence="1 2" key="1">
    <citation type="submission" date="2017-08" db="EMBL/GenBank/DDBJ databases">
        <title>Complete genome of Colwellia sp. NB097-1, a psychrophile bacterium ioslated from Bering Sea.</title>
        <authorList>
            <person name="Chen X."/>
        </authorList>
    </citation>
    <scope>NUCLEOTIDE SEQUENCE [LARGE SCALE GENOMIC DNA]</scope>
    <source>
        <strain evidence="1 2">NB097-1</strain>
    </source>
</reference>
<dbReference type="OrthoDB" id="9784896at2"/>
<evidence type="ECO:0000313" key="1">
    <source>
        <dbReference type="EMBL" id="ASP47690.1"/>
    </source>
</evidence>
<dbReference type="RefSeq" id="WP_081150572.1">
    <property type="nucleotide sequence ID" value="NZ_CP020465.1"/>
</dbReference>
<dbReference type="SUPFAM" id="SSF52833">
    <property type="entry name" value="Thioredoxin-like"/>
    <property type="match status" value="1"/>
</dbReference>
<sequence length="162" mass="18640">MPAQAKFIKVHHDFMGHTPSAMNFMLGKALIIAEKTGIDNEFYAAIFKYLQTDRATITNEKDIRHVFVLSGGDVDKFDQDMKCFSVIAQAKEEKKIPDELSQKTTYQHANYMVVNGKHLIDSKSLDRNNFLHSIRNWSLIYPLSLFHSSLFQIHVIVTYRSS</sequence>
<name>A0A222G7C5_9GAMM</name>
<dbReference type="Proteomes" id="UP000202259">
    <property type="component" value="Chromosome"/>
</dbReference>
<dbReference type="InterPro" id="IPR036249">
    <property type="entry name" value="Thioredoxin-like_sf"/>
</dbReference>
<dbReference type="EMBL" id="CP020465">
    <property type="protein sequence ID" value="ASP47690.1"/>
    <property type="molecule type" value="Genomic_DNA"/>
</dbReference>
<evidence type="ECO:0000313" key="2">
    <source>
        <dbReference type="Proteomes" id="UP000202259"/>
    </source>
</evidence>
<dbReference type="AlphaFoldDB" id="A0A222G7C5"/>
<keyword evidence="2" id="KW-1185">Reference proteome</keyword>
<proteinExistence type="predicted"/>
<gene>
    <name evidence="1" type="ORF">B5D82_07930</name>
</gene>
<dbReference type="KEGG" id="cber:B5D82_07930"/>
<accession>A0A222G7C5</accession>
<protein>
    <submittedName>
        <fullName evidence="1">Uncharacterized protein</fullName>
    </submittedName>
</protein>
<organism evidence="1 2">
    <name type="scientific">Cognaticolwellia beringensis</name>
    <dbReference type="NCBI Taxonomy" id="1967665"/>
    <lineage>
        <taxon>Bacteria</taxon>
        <taxon>Pseudomonadati</taxon>
        <taxon>Pseudomonadota</taxon>
        <taxon>Gammaproteobacteria</taxon>
        <taxon>Alteromonadales</taxon>
        <taxon>Colwelliaceae</taxon>
        <taxon>Cognaticolwellia</taxon>
    </lineage>
</organism>